<sequence length="122" mass="14081">MDDNQSLRVSQALDKLAKTILEQKDSSSYNEKLRRLEELINTILQINSNGSKMDTAKLDSLLRDDDIEIIEKNHQQYALIPVIPPRSAAASKHKKRNKIRCSYCNETGHTRANCEKRFQPRQ</sequence>
<reference evidence="1 2" key="1">
    <citation type="submission" date="2016-08" db="EMBL/GenBank/DDBJ databases">
        <title>Draft genome sequence of allopolyploid Zygosaccharomyces rouxii.</title>
        <authorList>
            <person name="Watanabe J."/>
            <person name="Uehara K."/>
            <person name="Mogi Y."/>
            <person name="Tsukioka Y."/>
        </authorList>
    </citation>
    <scope>NUCLEOTIDE SEQUENCE [LARGE SCALE GENOMIC DNA]</scope>
    <source>
        <strain evidence="1 2">NBRC 110957</strain>
    </source>
</reference>
<evidence type="ECO:0008006" key="3">
    <source>
        <dbReference type="Google" id="ProtNLM"/>
    </source>
</evidence>
<dbReference type="GO" id="GO:0003676">
    <property type="term" value="F:nucleic acid binding"/>
    <property type="evidence" value="ECO:0007669"/>
    <property type="project" value="InterPro"/>
</dbReference>
<protein>
    <recommendedName>
        <fullName evidence="3">CCHC-type domain-containing protein</fullName>
    </recommendedName>
</protein>
<organism evidence="1 2">
    <name type="scientific">Zygosaccharomyces rouxii</name>
    <dbReference type="NCBI Taxonomy" id="4956"/>
    <lineage>
        <taxon>Eukaryota</taxon>
        <taxon>Fungi</taxon>
        <taxon>Dikarya</taxon>
        <taxon>Ascomycota</taxon>
        <taxon>Saccharomycotina</taxon>
        <taxon>Saccharomycetes</taxon>
        <taxon>Saccharomycetales</taxon>
        <taxon>Saccharomycetaceae</taxon>
        <taxon>Zygosaccharomyces</taxon>
    </lineage>
</organism>
<name>A0A1Q3AJ37_ZYGRO</name>
<dbReference type="OrthoDB" id="4069967at2759"/>
<evidence type="ECO:0000313" key="2">
    <source>
        <dbReference type="Proteomes" id="UP000187013"/>
    </source>
</evidence>
<gene>
    <name evidence="1" type="ORF">ZYGR_0AY01390</name>
</gene>
<comment type="caution">
    <text evidence="1">The sequence shown here is derived from an EMBL/GenBank/DDBJ whole genome shotgun (WGS) entry which is preliminary data.</text>
</comment>
<dbReference type="Pfam" id="PF16588">
    <property type="entry name" value="zf-C2H2_10"/>
    <property type="match status" value="1"/>
</dbReference>
<dbReference type="Proteomes" id="UP000187013">
    <property type="component" value="Unassembled WGS sequence"/>
</dbReference>
<accession>A0A1Q3AJ37</accession>
<dbReference type="EMBL" id="BDGX01000051">
    <property type="protein sequence ID" value="GAV55747.1"/>
    <property type="molecule type" value="Genomic_DNA"/>
</dbReference>
<dbReference type="AlphaFoldDB" id="A0A1Q3AJ37"/>
<proteinExistence type="predicted"/>
<dbReference type="SUPFAM" id="SSF57756">
    <property type="entry name" value="Retrovirus zinc finger-like domains"/>
    <property type="match status" value="1"/>
</dbReference>
<dbReference type="InterPro" id="IPR036875">
    <property type="entry name" value="Znf_CCHC_sf"/>
</dbReference>
<evidence type="ECO:0000313" key="1">
    <source>
        <dbReference type="EMBL" id="GAV55747.1"/>
    </source>
</evidence>
<dbReference type="GO" id="GO:0008270">
    <property type="term" value="F:zinc ion binding"/>
    <property type="evidence" value="ECO:0007669"/>
    <property type="project" value="InterPro"/>
</dbReference>